<feature type="region of interest" description="Disordered" evidence="1">
    <location>
        <begin position="70"/>
        <end position="92"/>
    </location>
</feature>
<feature type="compositionally biased region" description="Low complexity" evidence="1">
    <location>
        <begin position="1"/>
        <end position="10"/>
    </location>
</feature>
<dbReference type="EMBL" id="CP097510">
    <property type="protein sequence ID" value="URE27231.1"/>
    <property type="molecule type" value="Genomic_DNA"/>
</dbReference>
<evidence type="ECO:0000313" key="3">
    <source>
        <dbReference type="Proteomes" id="UP001055439"/>
    </source>
</evidence>
<proteinExistence type="predicted"/>
<dbReference type="AlphaFoldDB" id="A0A9E7KRX9"/>
<reference evidence="2" key="1">
    <citation type="submission" date="2022-05" db="EMBL/GenBank/DDBJ databases">
        <title>The Musa troglodytarum L. genome provides insights into the mechanism of non-climacteric behaviour and enrichment of carotenoids.</title>
        <authorList>
            <person name="Wang J."/>
        </authorList>
    </citation>
    <scope>NUCLEOTIDE SEQUENCE</scope>
    <source>
        <tissue evidence="2">Leaf</tissue>
    </source>
</reference>
<keyword evidence="3" id="KW-1185">Reference proteome</keyword>
<dbReference type="Proteomes" id="UP001055439">
    <property type="component" value="Chromosome 8"/>
</dbReference>
<organism evidence="2 3">
    <name type="scientific">Musa troglodytarum</name>
    <name type="common">fe'i banana</name>
    <dbReference type="NCBI Taxonomy" id="320322"/>
    <lineage>
        <taxon>Eukaryota</taxon>
        <taxon>Viridiplantae</taxon>
        <taxon>Streptophyta</taxon>
        <taxon>Embryophyta</taxon>
        <taxon>Tracheophyta</taxon>
        <taxon>Spermatophyta</taxon>
        <taxon>Magnoliopsida</taxon>
        <taxon>Liliopsida</taxon>
        <taxon>Zingiberales</taxon>
        <taxon>Musaceae</taxon>
        <taxon>Musa</taxon>
    </lineage>
</organism>
<evidence type="ECO:0000256" key="1">
    <source>
        <dbReference type="SAM" id="MobiDB-lite"/>
    </source>
</evidence>
<accession>A0A9E7KRX9</accession>
<sequence length="92" mass="9734">MIQVTDAFDVSADDDNDGEPSHFIAAQQQRDAAKKIHGPTGTPPATKLFSLCIVAPPSRGGAVLNIDFASGDAKNDEKEDEQQHQSQGGLSK</sequence>
<evidence type="ECO:0000313" key="2">
    <source>
        <dbReference type="EMBL" id="URE27231.1"/>
    </source>
</evidence>
<protein>
    <submittedName>
        <fullName evidence="2">Uncharacterized protein</fullName>
    </submittedName>
</protein>
<feature type="compositionally biased region" description="Basic and acidic residues" evidence="1">
    <location>
        <begin position="73"/>
        <end position="83"/>
    </location>
</feature>
<name>A0A9E7KRX9_9LILI</name>
<gene>
    <name evidence="2" type="ORF">MUK42_33459</name>
</gene>
<feature type="region of interest" description="Disordered" evidence="1">
    <location>
        <begin position="1"/>
        <end position="21"/>
    </location>
</feature>